<evidence type="ECO:0000313" key="2">
    <source>
        <dbReference type="Proteomes" id="UP001596270"/>
    </source>
</evidence>
<dbReference type="RefSeq" id="WP_377412933.1">
    <property type="nucleotide sequence ID" value="NZ_JBHSRS010000017.1"/>
</dbReference>
<accession>A0ABW1TWC0</accession>
<gene>
    <name evidence="1" type="ORF">ACFQND_08065</name>
</gene>
<evidence type="ECO:0000313" key="1">
    <source>
        <dbReference type="EMBL" id="MFC6281180.1"/>
    </source>
</evidence>
<keyword evidence="2" id="KW-1185">Reference proteome</keyword>
<dbReference type="Proteomes" id="UP001596270">
    <property type="component" value="Unassembled WGS sequence"/>
</dbReference>
<proteinExistence type="predicted"/>
<organism evidence="1 2">
    <name type="scientific">Polaromonas aquatica</name>
    <dbReference type="NCBI Taxonomy" id="332657"/>
    <lineage>
        <taxon>Bacteria</taxon>
        <taxon>Pseudomonadati</taxon>
        <taxon>Pseudomonadota</taxon>
        <taxon>Betaproteobacteria</taxon>
        <taxon>Burkholderiales</taxon>
        <taxon>Comamonadaceae</taxon>
        <taxon>Polaromonas</taxon>
    </lineage>
</organism>
<reference evidence="2" key="1">
    <citation type="journal article" date="2019" name="Int. J. Syst. Evol. Microbiol.">
        <title>The Global Catalogue of Microorganisms (GCM) 10K type strain sequencing project: providing services to taxonomists for standard genome sequencing and annotation.</title>
        <authorList>
            <consortium name="The Broad Institute Genomics Platform"/>
            <consortium name="The Broad Institute Genome Sequencing Center for Infectious Disease"/>
            <person name="Wu L."/>
            <person name="Ma J."/>
        </authorList>
    </citation>
    <scope>NUCLEOTIDE SEQUENCE [LARGE SCALE GENOMIC DNA]</scope>
    <source>
        <strain evidence="2">CCUG 39402</strain>
    </source>
</reference>
<protein>
    <submittedName>
        <fullName evidence="1">Uncharacterized protein</fullName>
    </submittedName>
</protein>
<dbReference type="EMBL" id="JBHSRS010000017">
    <property type="protein sequence ID" value="MFC6281180.1"/>
    <property type="molecule type" value="Genomic_DNA"/>
</dbReference>
<name>A0ABW1TWC0_9BURK</name>
<comment type="caution">
    <text evidence="1">The sequence shown here is derived from an EMBL/GenBank/DDBJ whole genome shotgun (WGS) entry which is preliminary data.</text>
</comment>
<sequence length="134" mass="15348">MTTLKKTNFDMALMASHGSERPFESRIFGRFTAKGVMDTDETFAFEAGRYAYVGSPLALQVWVSDGKVDDVWWEPYLSLTVNHRPNDCGPGEVIVKTYEENAHMREALLELGYFQDTGRRINLEFSQLEIWSLT</sequence>